<feature type="region of interest" description="Disordered" evidence="12">
    <location>
        <begin position="67"/>
        <end position="118"/>
    </location>
</feature>
<evidence type="ECO:0000313" key="15">
    <source>
        <dbReference type="Proteomes" id="UP000191144"/>
    </source>
</evidence>
<evidence type="ECO:0000256" key="2">
    <source>
        <dbReference type="ARBA" id="ARBA00004164"/>
    </source>
</evidence>
<evidence type="ECO:0000313" key="14">
    <source>
        <dbReference type="EMBL" id="SCU90374.1"/>
    </source>
</evidence>
<dbReference type="OrthoDB" id="7481291at2759"/>
<proteinExistence type="predicted"/>
<keyword evidence="5" id="KW-0653">Protein transport</keyword>
<evidence type="ECO:0000256" key="3">
    <source>
        <dbReference type="ARBA" id="ARBA00013714"/>
    </source>
</evidence>
<evidence type="ECO:0000259" key="13">
    <source>
        <dbReference type="Pfam" id="PF06747"/>
    </source>
</evidence>
<comment type="cofactor">
    <cofactor evidence="1">
        <name>Cu(2+)</name>
        <dbReference type="ChEBI" id="CHEBI:29036"/>
    </cofactor>
</comment>
<evidence type="ECO:0000256" key="11">
    <source>
        <dbReference type="ARBA" id="ARBA00033150"/>
    </source>
</evidence>
<keyword evidence="15" id="KW-1185">Reference proteome</keyword>
<keyword evidence="6" id="KW-0560">Oxidoreductase</keyword>
<dbReference type="Gene3D" id="1.10.287.2900">
    <property type="match status" value="1"/>
</dbReference>
<sequence length="247" mass="27003">MFRTGFLTLRRGFPTKVLSGSSRYLSTGKSGSKISSQTHVKKAATALTAGALLGLLVSGSFIGLETPAGKPQSEKAITSPAKTEAPSPETKSTQEAANPDKKDEEDDKSKPQSAYDPDTGVINWDCPCLGGMAQGPCGEEFKAAFSCFVYSEEDPKGIDCIEKFKGMQECFRKYPEYYAEQIKDEEEAAHVAQNLESRNDQDQMIDEVQNVHPEESTPILQQKADFSSALDSEETHQVVESKSDKEE</sequence>
<organism evidence="14 15">
    <name type="scientific">Lachancea meyersii CBS 8951</name>
    <dbReference type="NCBI Taxonomy" id="1266667"/>
    <lineage>
        <taxon>Eukaryota</taxon>
        <taxon>Fungi</taxon>
        <taxon>Dikarya</taxon>
        <taxon>Ascomycota</taxon>
        <taxon>Saccharomycotina</taxon>
        <taxon>Saccharomycetes</taxon>
        <taxon>Saccharomycetales</taxon>
        <taxon>Saccharomycetaceae</taxon>
        <taxon>Lachancea</taxon>
    </lineage>
</organism>
<dbReference type="PROSITE" id="PS51808">
    <property type="entry name" value="CHCH"/>
    <property type="match status" value="1"/>
</dbReference>
<dbReference type="InterPro" id="IPR010625">
    <property type="entry name" value="CHCH"/>
</dbReference>
<evidence type="ECO:0000256" key="4">
    <source>
        <dbReference type="ARBA" id="ARBA00022448"/>
    </source>
</evidence>
<keyword evidence="7" id="KW-0811">Translocation</keyword>
<reference evidence="15" key="1">
    <citation type="submission" date="2016-03" db="EMBL/GenBank/DDBJ databases">
        <authorList>
            <person name="Devillers Hugo."/>
        </authorList>
    </citation>
    <scope>NUCLEOTIDE SEQUENCE [LARGE SCALE GENOMIC DNA]</scope>
</reference>
<keyword evidence="8" id="KW-0496">Mitochondrion</keyword>
<protein>
    <recommendedName>
        <fullName evidence="3">Mitochondrial intermembrane space import and assembly protein 40</fullName>
    </recommendedName>
    <alternativeName>
        <fullName evidence="11">Mitochondrial import inner membrane translocase TIM40</fullName>
    </alternativeName>
</protein>
<gene>
    <name evidence="14" type="ORF">LAME_0E08262G</name>
</gene>
<dbReference type="EMBL" id="LT598481">
    <property type="protein sequence ID" value="SCU90374.1"/>
    <property type="molecule type" value="Genomic_DNA"/>
</dbReference>
<comment type="subcellular location">
    <subcellularLocation>
        <location evidence="2">Mitochondrion inner membrane</location>
        <topology evidence="2">Single-pass type II membrane protein</topology>
        <orientation evidence="2">Intermembrane side</orientation>
    </subcellularLocation>
</comment>
<evidence type="ECO:0000256" key="5">
    <source>
        <dbReference type="ARBA" id="ARBA00022927"/>
    </source>
</evidence>
<dbReference type="GO" id="GO:0005758">
    <property type="term" value="C:mitochondrial intermembrane space"/>
    <property type="evidence" value="ECO:0007669"/>
    <property type="project" value="TreeGrafter"/>
</dbReference>
<dbReference type="PANTHER" id="PTHR21622">
    <property type="entry name" value="COILED-COIL-HELIX-COILED-COIL-HELIX DOMAIN CONTAINING 4"/>
    <property type="match status" value="1"/>
</dbReference>
<dbReference type="InterPro" id="IPR039289">
    <property type="entry name" value="CHCHD4"/>
</dbReference>
<evidence type="ECO:0000256" key="10">
    <source>
        <dbReference type="ARBA" id="ARBA00023284"/>
    </source>
</evidence>
<dbReference type="Pfam" id="PF06747">
    <property type="entry name" value="CHCH"/>
    <property type="match status" value="1"/>
</dbReference>
<name>A0A1G4JIS7_9SACH</name>
<dbReference type="AlphaFoldDB" id="A0A1G4JIS7"/>
<keyword evidence="10" id="KW-0676">Redox-active center</keyword>
<feature type="compositionally biased region" description="Basic and acidic residues" evidence="12">
    <location>
        <begin position="98"/>
        <end position="110"/>
    </location>
</feature>
<keyword evidence="9" id="KW-1015">Disulfide bond</keyword>
<dbReference type="GO" id="GO:0015035">
    <property type="term" value="F:protein-disulfide reductase activity"/>
    <property type="evidence" value="ECO:0007669"/>
    <property type="project" value="InterPro"/>
</dbReference>
<evidence type="ECO:0000256" key="7">
    <source>
        <dbReference type="ARBA" id="ARBA00023010"/>
    </source>
</evidence>
<evidence type="ECO:0000256" key="12">
    <source>
        <dbReference type="SAM" id="MobiDB-lite"/>
    </source>
</evidence>
<dbReference type="GO" id="GO:0045041">
    <property type="term" value="P:protein import into mitochondrial intermembrane space"/>
    <property type="evidence" value="ECO:0007669"/>
    <property type="project" value="InterPro"/>
</dbReference>
<accession>A0A1G4JIS7</accession>
<feature type="region of interest" description="Disordered" evidence="12">
    <location>
        <begin position="197"/>
        <end position="247"/>
    </location>
</feature>
<dbReference type="GO" id="GO:0005743">
    <property type="term" value="C:mitochondrial inner membrane"/>
    <property type="evidence" value="ECO:0007669"/>
    <property type="project" value="UniProtKB-SubCell"/>
</dbReference>
<evidence type="ECO:0000256" key="1">
    <source>
        <dbReference type="ARBA" id="ARBA00001973"/>
    </source>
</evidence>
<feature type="domain" description="CHCH" evidence="13">
    <location>
        <begin position="137"/>
        <end position="173"/>
    </location>
</feature>
<feature type="compositionally biased region" description="Basic and acidic residues" evidence="12">
    <location>
        <begin position="233"/>
        <end position="247"/>
    </location>
</feature>
<dbReference type="PANTHER" id="PTHR21622:SF0">
    <property type="entry name" value="COILED-COIL-HELIX-COILED-COIL-HELIX DOMAIN CONTAINING 4"/>
    <property type="match status" value="1"/>
</dbReference>
<keyword evidence="4" id="KW-0813">Transport</keyword>
<evidence type="ECO:0000256" key="6">
    <source>
        <dbReference type="ARBA" id="ARBA00023002"/>
    </source>
</evidence>
<evidence type="ECO:0000256" key="9">
    <source>
        <dbReference type="ARBA" id="ARBA00023157"/>
    </source>
</evidence>
<evidence type="ECO:0000256" key="8">
    <source>
        <dbReference type="ARBA" id="ARBA00023128"/>
    </source>
</evidence>
<dbReference type="Proteomes" id="UP000191144">
    <property type="component" value="Chromosome E"/>
</dbReference>